<dbReference type="SUPFAM" id="SSF53474">
    <property type="entry name" value="alpha/beta-Hydrolases"/>
    <property type="match status" value="1"/>
</dbReference>
<dbReference type="Proteomes" id="UP000324705">
    <property type="component" value="Chromosome 3B"/>
</dbReference>
<proteinExistence type="predicted"/>
<reference evidence="5 6" key="1">
    <citation type="submission" date="2017-09" db="EMBL/GenBank/DDBJ databases">
        <authorList>
            <consortium name="International Durum Wheat Genome Sequencing Consortium (IDWGSC)"/>
            <person name="Milanesi L."/>
        </authorList>
    </citation>
    <scope>NUCLEOTIDE SEQUENCE [LARGE SCALE GENOMIC DNA]</scope>
    <source>
        <strain evidence="6">cv. Svevo</strain>
    </source>
</reference>
<sequence>MGTATMATALGAAMLLYFVLSRRLANHEEVAGSSGGGGGGKRRRGRAARQPSQPPATWMEAVGTLAETLRFTYSETLGKWPIGDLAFGIKYLMRRQGNLHVAGVYAGSNCIELKGPEVMEELIVLRRLIDLCFLFSKKSFPVFLELAGFSQVDVLIEEPKAGILKPAHTILRDECTKSFLVLIRGTHSMKDTLTAVTGAVVPFHHSVLDEGGISKLVLGYAHCGMVAAARWIARGITPCLLQAITQCPEYQIKIVGHSLGGGTAALLTYILREHTEFSTTTCVAFAPASCMTWELAESGKHFITTIVNGADLVPTVSTASIDDLRSEVVMKQAQNVAQAVARSRSALSSWACMGARRRPVGVIAVSQDEMTAETHVKTTVDSESFVVEQHVTEVVEELQYAATSISVHEETEEEALMSEHETSREHGEEEITDGELWFEFDKDRDRQAEVEARTREEEAAAAKEIMEEESAVLKNVEDRQSFSSDSLERQQFYPPGRIMHMVAMPPPDAGPDDPIVTDECTVGLYGTPRHLYSKIRLSNTMINDHYMPMYKKMMEILIEKFANNDDNSGADSTVE</sequence>
<evidence type="ECO:0000259" key="3">
    <source>
        <dbReference type="Pfam" id="PF01764"/>
    </source>
</evidence>
<dbReference type="EMBL" id="LT934116">
    <property type="protein sequence ID" value="VAH76596.1"/>
    <property type="molecule type" value="Genomic_DNA"/>
</dbReference>
<organism evidence="5 6">
    <name type="scientific">Triticum turgidum subsp. durum</name>
    <name type="common">Durum wheat</name>
    <name type="synonym">Triticum durum</name>
    <dbReference type="NCBI Taxonomy" id="4567"/>
    <lineage>
        <taxon>Eukaryota</taxon>
        <taxon>Viridiplantae</taxon>
        <taxon>Streptophyta</taxon>
        <taxon>Embryophyta</taxon>
        <taxon>Tracheophyta</taxon>
        <taxon>Spermatophyta</taxon>
        <taxon>Magnoliopsida</taxon>
        <taxon>Liliopsida</taxon>
        <taxon>Poales</taxon>
        <taxon>Poaceae</taxon>
        <taxon>BOP clade</taxon>
        <taxon>Pooideae</taxon>
        <taxon>Triticodae</taxon>
        <taxon>Triticeae</taxon>
        <taxon>Triticinae</taxon>
        <taxon>Triticum</taxon>
    </lineage>
</organism>
<dbReference type="Gene3D" id="3.40.50.1820">
    <property type="entry name" value="alpha/beta hydrolase"/>
    <property type="match status" value="1"/>
</dbReference>
<feature type="domain" description="Mono-/di-acylglycerol lipase N-terminal" evidence="4">
    <location>
        <begin position="52"/>
        <end position="121"/>
    </location>
</feature>
<dbReference type="PANTHER" id="PTHR46023">
    <property type="entry name" value="LIPASE CLASS 3 PROTEIN-LIKE"/>
    <property type="match status" value="1"/>
</dbReference>
<evidence type="ECO:0000256" key="1">
    <source>
        <dbReference type="SAM" id="MobiDB-lite"/>
    </source>
</evidence>
<dbReference type="InterPro" id="IPR005592">
    <property type="entry name" value="Mono/diacylglycerol_lipase_N"/>
</dbReference>
<dbReference type="Pfam" id="PF03893">
    <property type="entry name" value="Lipase3_N"/>
    <property type="match status" value="1"/>
</dbReference>
<evidence type="ECO:0000259" key="4">
    <source>
        <dbReference type="Pfam" id="PF03893"/>
    </source>
</evidence>
<keyword evidence="2" id="KW-0732">Signal</keyword>
<feature type="region of interest" description="Disordered" evidence="1">
    <location>
        <begin position="29"/>
        <end position="55"/>
    </location>
</feature>
<feature type="chain" id="PRO_5040397241" description="Sn1-specific diacylglycerol lipase" evidence="2">
    <location>
        <begin position="22"/>
        <end position="575"/>
    </location>
</feature>
<dbReference type="CDD" id="cd00519">
    <property type="entry name" value="Lipase_3"/>
    <property type="match status" value="1"/>
</dbReference>
<dbReference type="Gramene" id="TRITD3Bv1G109530.5">
    <property type="protein sequence ID" value="TRITD3Bv1G109530.5"/>
    <property type="gene ID" value="TRITD3Bv1G109530"/>
</dbReference>
<accession>A0A9R1QFY5</accession>
<dbReference type="PANTHER" id="PTHR46023:SF6">
    <property type="entry name" value="LIPASE CLASS 3 FAMILY PROTEIN"/>
    <property type="match status" value="1"/>
</dbReference>
<feature type="domain" description="Fungal lipase-type" evidence="3">
    <location>
        <begin position="181"/>
        <end position="318"/>
    </location>
</feature>
<keyword evidence="6" id="KW-1185">Reference proteome</keyword>
<dbReference type="InterPro" id="IPR002921">
    <property type="entry name" value="Fungal_lipase-type"/>
</dbReference>
<dbReference type="AlphaFoldDB" id="A0A9R1QFY5"/>
<evidence type="ECO:0008006" key="7">
    <source>
        <dbReference type="Google" id="ProtNLM"/>
    </source>
</evidence>
<name>A0A9R1QFY5_TRITD</name>
<dbReference type="Pfam" id="PF01764">
    <property type="entry name" value="Lipase_3"/>
    <property type="match status" value="1"/>
</dbReference>
<dbReference type="InterPro" id="IPR029058">
    <property type="entry name" value="AB_hydrolase_fold"/>
</dbReference>
<protein>
    <recommendedName>
        <fullName evidence="7">Sn1-specific diacylglycerol lipase</fullName>
    </recommendedName>
</protein>
<evidence type="ECO:0000313" key="6">
    <source>
        <dbReference type="Proteomes" id="UP000324705"/>
    </source>
</evidence>
<evidence type="ECO:0000256" key="2">
    <source>
        <dbReference type="SAM" id="SignalP"/>
    </source>
</evidence>
<evidence type="ECO:0000313" key="5">
    <source>
        <dbReference type="EMBL" id="VAH76596.1"/>
    </source>
</evidence>
<dbReference type="GO" id="GO:0016042">
    <property type="term" value="P:lipid catabolic process"/>
    <property type="evidence" value="ECO:0007669"/>
    <property type="project" value="InterPro"/>
</dbReference>
<feature type="signal peptide" evidence="2">
    <location>
        <begin position="1"/>
        <end position="21"/>
    </location>
</feature>
<gene>
    <name evidence="5" type="ORF">TRITD_3Bv1G109530</name>
</gene>